<sequence>MSKLLCIFLTLCILGAYSKKHEDKPDWAKKDITDFTDADMERLLDQWEEDEEPLPEDELPEHLRKPPAIDLSKMDMSNPESVLEATKKGQTLMMFVSVANKPSRARTDELTKIWQTGLWSNHIQAERYLIDDDRAIFMFKDGSQAWTAKKYLLEQEELKEVQLESKTYPGTKSDVRNKALRDEL</sequence>
<evidence type="ECO:0000313" key="2">
    <source>
        <dbReference type="Proteomes" id="UP001064048"/>
    </source>
</evidence>
<protein>
    <submittedName>
        <fullName evidence="1">Uncharacterized protein</fullName>
    </submittedName>
</protein>
<proteinExistence type="predicted"/>
<name>A0ACC0KK69_CHOFU</name>
<gene>
    <name evidence="1" type="ORF">MSG28_010232</name>
</gene>
<organism evidence="1 2">
    <name type="scientific">Choristoneura fumiferana</name>
    <name type="common">Spruce budworm moth</name>
    <name type="synonym">Archips fumiferana</name>
    <dbReference type="NCBI Taxonomy" id="7141"/>
    <lineage>
        <taxon>Eukaryota</taxon>
        <taxon>Metazoa</taxon>
        <taxon>Ecdysozoa</taxon>
        <taxon>Arthropoda</taxon>
        <taxon>Hexapoda</taxon>
        <taxon>Insecta</taxon>
        <taxon>Pterygota</taxon>
        <taxon>Neoptera</taxon>
        <taxon>Endopterygota</taxon>
        <taxon>Lepidoptera</taxon>
        <taxon>Glossata</taxon>
        <taxon>Ditrysia</taxon>
        <taxon>Tortricoidea</taxon>
        <taxon>Tortricidae</taxon>
        <taxon>Tortricinae</taxon>
        <taxon>Choristoneura</taxon>
    </lineage>
</organism>
<accession>A0ACC0KK69</accession>
<keyword evidence="2" id="KW-1185">Reference proteome</keyword>
<dbReference type="EMBL" id="CM046117">
    <property type="protein sequence ID" value="KAI8436764.1"/>
    <property type="molecule type" value="Genomic_DNA"/>
</dbReference>
<comment type="caution">
    <text evidence="1">The sequence shown here is derived from an EMBL/GenBank/DDBJ whole genome shotgun (WGS) entry which is preliminary data.</text>
</comment>
<dbReference type="Proteomes" id="UP001064048">
    <property type="component" value="Chromosome 17"/>
</dbReference>
<reference evidence="1 2" key="1">
    <citation type="journal article" date="2022" name="Genome Biol. Evol.">
        <title>The Spruce Budworm Genome: Reconstructing the Evolutionary History of Antifreeze Proteins.</title>
        <authorList>
            <person name="Beliveau C."/>
            <person name="Gagne P."/>
            <person name="Picq S."/>
            <person name="Vernygora O."/>
            <person name="Keeling C.I."/>
            <person name="Pinkney K."/>
            <person name="Doucet D."/>
            <person name="Wen F."/>
            <person name="Johnston J.S."/>
            <person name="Maaroufi H."/>
            <person name="Boyle B."/>
            <person name="Laroche J."/>
            <person name="Dewar K."/>
            <person name="Juretic N."/>
            <person name="Blackburn G."/>
            <person name="Nisole A."/>
            <person name="Brunet B."/>
            <person name="Brandao M."/>
            <person name="Lumley L."/>
            <person name="Duan J."/>
            <person name="Quan G."/>
            <person name="Lucarotti C.J."/>
            <person name="Roe A.D."/>
            <person name="Sperling F.A.H."/>
            <person name="Levesque R.C."/>
            <person name="Cusson M."/>
        </authorList>
    </citation>
    <scope>NUCLEOTIDE SEQUENCE [LARGE SCALE GENOMIC DNA]</scope>
    <source>
        <strain evidence="1">Glfc:IPQL:Cfum</strain>
    </source>
</reference>
<evidence type="ECO:0000313" key="1">
    <source>
        <dbReference type="EMBL" id="KAI8436764.1"/>
    </source>
</evidence>